<dbReference type="EMBL" id="CP071250">
    <property type="protein sequence ID" value="UUF07585.1"/>
    <property type="molecule type" value="Genomic_DNA"/>
</dbReference>
<dbReference type="Proteomes" id="UP001058016">
    <property type="component" value="Chromosome"/>
</dbReference>
<proteinExistence type="predicted"/>
<gene>
    <name evidence="1" type="ORF">J0J69_01810</name>
    <name evidence="2" type="ORF">J0J70_08060</name>
</gene>
<sequence>MSLLSQELEVPQIYYELESCEVRANDVSPLELKILEPYDVLEIDLSDSRQMQNRFD</sequence>
<protein>
    <submittedName>
        <fullName evidence="2">Uncharacterized protein</fullName>
    </submittedName>
</protein>
<reference evidence="2 3" key="1">
    <citation type="submission" date="2021-03" db="EMBL/GenBank/DDBJ databases">
        <title>Comparative Genomics and Metabolomics in the genus Turicibacter.</title>
        <authorList>
            <person name="Maki J."/>
            <person name="Looft T."/>
        </authorList>
    </citation>
    <scope>NUCLEOTIDE SEQUENCE</scope>
    <source>
        <strain evidence="2">ISU324</strain>
        <strain evidence="1 3">MMM721</strain>
    </source>
</reference>
<evidence type="ECO:0000313" key="4">
    <source>
        <dbReference type="Proteomes" id="UP001058072"/>
    </source>
</evidence>
<dbReference type="Proteomes" id="UP001058072">
    <property type="component" value="Chromosome"/>
</dbReference>
<dbReference type="RefSeq" id="WP_212724804.1">
    <property type="nucleotide sequence ID" value="NZ_CP071249.1"/>
</dbReference>
<dbReference type="EMBL" id="CP071249">
    <property type="protein sequence ID" value="UUF06351.1"/>
    <property type="molecule type" value="Genomic_DNA"/>
</dbReference>
<name>A0A9Q9FFS7_9FIRM</name>
<organism evidence="2 4">
    <name type="scientific">Turicibacter bilis</name>
    <dbReference type="NCBI Taxonomy" id="2735723"/>
    <lineage>
        <taxon>Bacteria</taxon>
        <taxon>Bacillati</taxon>
        <taxon>Bacillota</taxon>
        <taxon>Erysipelotrichia</taxon>
        <taxon>Erysipelotrichales</taxon>
        <taxon>Turicibacteraceae</taxon>
        <taxon>Turicibacter</taxon>
    </lineage>
</organism>
<keyword evidence="3" id="KW-1185">Reference proteome</keyword>
<dbReference type="AlphaFoldDB" id="A0A9Q9FFS7"/>
<evidence type="ECO:0000313" key="1">
    <source>
        <dbReference type="EMBL" id="UUF06351.1"/>
    </source>
</evidence>
<accession>A0A9Q9FFS7</accession>
<evidence type="ECO:0000313" key="3">
    <source>
        <dbReference type="Proteomes" id="UP001058016"/>
    </source>
</evidence>
<evidence type="ECO:0000313" key="2">
    <source>
        <dbReference type="EMBL" id="UUF07585.1"/>
    </source>
</evidence>